<accession>A0A1R1BEW4</accession>
<dbReference type="Pfam" id="PF13686">
    <property type="entry name" value="DrsE_2"/>
    <property type="match status" value="1"/>
</dbReference>
<name>A0A1R1BEW4_PAEAM</name>
<organism evidence="1 2">
    <name type="scientific">Paenibacillus amylolyticus</name>
    <dbReference type="NCBI Taxonomy" id="1451"/>
    <lineage>
        <taxon>Bacteria</taxon>
        <taxon>Bacillati</taxon>
        <taxon>Bacillota</taxon>
        <taxon>Bacilli</taxon>
        <taxon>Bacillales</taxon>
        <taxon>Paenibacillaceae</taxon>
        <taxon>Paenibacillus</taxon>
    </lineage>
</organism>
<proteinExistence type="predicted"/>
<protein>
    <submittedName>
        <fullName evidence="1">Uncharacterized protein</fullName>
    </submittedName>
</protein>
<reference evidence="1 2" key="1">
    <citation type="submission" date="2016-11" db="EMBL/GenBank/DDBJ databases">
        <title>Paenibacillus species isolates.</title>
        <authorList>
            <person name="Beno S.M."/>
        </authorList>
    </citation>
    <scope>NUCLEOTIDE SEQUENCE [LARGE SCALE GENOMIC DNA]</scope>
    <source>
        <strain evidence="1 2">FSL H8-0246</strain>
    </source>
</reference>
<gene>
    <name evidence="1" type="ORF">BK131_29310</name>
</gene>
<comment type="caution">
    <text evidence="1">The sequence shown here is derived from an EMBL/GenBank/DDBJ whole genome shotgun (WGS) entry which is preliminary data.</text>
</comment>
<dbReference type="InterPro" id="IPR032836">
    <property type="entry name" value="DsrE2-like"/>
</dbReference>
<dbReference type="AlphaFoldDB" id="A0A1R1BEW4"/>
<dbReference type="EMBL" id="MRTJ01000027">
    <property type="protein sequence ID" value="OMF04975.1"/>
    <property type="molecule type" value="Genomic_DNA"/>
</dbReference>
<dbReference type="InterPro" id="IPR027396">
    <property type="entry name" value="DsrEFH-like"/>
</dbReference>
<evidence type="ECO:0000313" key="2">
    <source>
        <dbReference type="Proteomes" id="UP000187134"/>
    </source>
</evidence>
<dbReference type="Proteomes" id="UP000187134">
    <property type="component" value="Unassembled WGS sequence"/>
</dbReference>
<dbReference type="SUPFAM" id="SSF75169">
    <property type="entry name" value="DsrEFH-like"/>
    <property type="match status" value="1"/>
</dbReference>
<evidence type="ECO:0000313" key="1">
    <source>
        <dbReference type="EMBL" id="OMF04975.1"/>
    </source>
</evidence>
<sequence length="29" mass="3095">MEELIESVIAQGAELVACQMSMDLMGHSA</sequence>
<dbReference type="Gene3D" id="3.40.1260.10">
    <property type="entry name" value="DsrEFH-like"/>
    <property type="match status" value="1"/>
</dbReference>